<dbReference type="Pfam" id="PF25838">
    <property type="entry name" value="Apionate_lact_M"/>
    <property type="match status" value="1"/>
</dbReference>
<proteinExistence type="predicted"/>
<dbReference type="EMBL" id="CAFAAN010000001">
    <property type="protein sequence ID" value="CAB4794256.1"/>
    <property type="molecule type" value="Genomic_DNA"/>
</dbReference>
<dbReference type="EMBL" id="CAEZZH010000016">
    <property type="protein sequence ID" value="CAB4761392.1"/>
    <property type="molecule type" value="Genomic_DNA"/>
</dbReference>
<evidence type="ECO:0000313" key="8">
    <source>
        <dbReference type="EMBL" id="CAB4843486.1"/>
    </source>
</evidence>
<dbReference type="InterPro" id="IPR058788">
    <property type="entry name" value="ApnL_N"/>
</dbReference>
<feature type="domain" description="D-apionate lactonase N-terminal" evidence="1">
    <location>
        <begin position="6"/>
        <end position="222"/>
    </location>
</feature>
<evidence type="ECO:0000313" key="5">
    <source>
        <dbReference type="EMBL" id="CAB4730084.1"/>
    </source>
</evidence>
<evidence type="ECO:0000313" key="12">
    <source>
        <dbReference type="EMBL" id="CAB5074453.1"/>
    </source>
</evidence>
<dbReference type="Pfam" id="PF25837">
    <property type="entry name" value="Apionate_lact_N"/>
    <property type="match status" value="1"/>
</dbReference>
<name>A0A6J6LZS8_9ZZZZ</name>
<reference evidence="4" key="1">
    <citation type="submission" date="2020-05" db="EMBL/GenBank/DDBJ databases">
        <authorList>
            <person name="Chiriac C."/>
            <person name="Salcher M."/>
            <person name="Ghai R."/>
            <person name="Kavagutti S V."/>
        </authorList>
    </citation>
    <scope>NUCLEOTIDE SEQUENCE</scope>
</reference>
<evidence type="ECO:0000259" key="2">
    <source>
        <dbReference type="Pfam" id="PF25838"/>
    </source>
</evidence>
<gene>
    <name evidence="3" type="ORF">UFOPK1824_00483</name>
    <name evidence="4" type="ORF">UFOPK2340_00146</name>
    <name evidence="5" type="ORF">UFOPK2772_00259</name>
    <name evidence="6" type="ORF">UFOPK2850_01159</name>
    <name evidence="7" type="ORF">UFOPK3027_00171</name>
    <name evidence="8" type="ORF">UFOPK3256_01072</name>
    <name evidence="9" type="ORF">UFOPK3827_01196</name>
    <name evidence="10" type="ORF">UFOPK3982_00054</name>
    <name evidence="11" type="ORF">UFOPK4120_01187</name>
    <name evidence="12" type="ORF">UFOPK4404_01026</name>
</gene>
<dbReference type="AlphaFoldDB" id="A0A6J6LZS8"/>
<accession>A0A6J6LZS8</accession>
<evidence type="ECO:0000313" key="6">
    <source>
        <dbReference type="EMBL" id="CAB4761392.1"/>
    </source>
</evidence>
<sequence>MSTNHWPDTTRVEHGDFTFDLARAAVRNVRYKNVQIIDLLYTAIRPWDWSTLDPDQHSEDVKVDGDICTITIKDLFAGALDARTEITITKDNKFTISYELLGLAEYSVNRWGVCFCLNTADWMESTVKSQGNQYQLPAAISPQRVVDGVTQGLFPAANQMHFAALDNRSIKVTSTGKVLEAEDQRNWTDNTYKIYSGSLSEPRPFVTSAGSLWQQSVTFEISPPSKQVPDGSKIVVKEIDSLPSIGLQFNTDPLPPLDALNTALFLLDIDHLRINEESLTAQKIISASTNGLIVEAALLSSDSGDKLHREVEHLNKQIPAGSRILIHREGREIIEVSDLPKNKSLSSFIPGTDAYLVDLHRNKYNFGESISYSMVPTLHSSDTETIFKTLYTQRESIQFVQEFLAPQVLISPITFSTRGNPETGHSRDQRINFANPEMALRIRTIEGAAWTLGSIFALASAGAYSGTWHELFGDFGIIYPDGDAIKFTPTFHALSALGAHHAHEITIATSLDNSWVAFENREAKKIVVASLRPWAIEITANVLAGYKTIQSLHASECEKASQIMDWWSYAETTPISGGSPLTLTPFEIAIIRG</sequence>
<evidence type="ECO:0000313" key="9">
    <source>
        <dbReference type="EMBL" id="CAB4960384.1"/>
    </source>
</evidence>
<dbReference type="EMBL" id="CAEZYT010000008">
    <property type="protein sequence ID" value="CAB4730084.1"/>
    <property type="molecule type" value="Genomic_DNA"/>
</dbReference>
<dbReference type="EMBL" id="CAFAZW010000017">
    <property type="protein sequence ID" value="CAB4843486.1"/>
    <property type="molecule type" value="Genomic_DNA"/>
</dbReference>
<evidence type="ECO:0000259" key="1">
    <source>
        <dbReference type="Pfam" id="PF25837"/>
    </source>
</evidence>
<evidence type="ECO:0000313" key="11">
    <source>
        <dbReference type="EMBL" id="CAB5026311.1"/>
    </source>
</evidence>
<evidence type="ECO:0000313" key="4">
    <source>
        <dbReference type="EMBL" id="CAB4666368.1"/>
    </source>
</evidence>
<evidence type="ECO:0000313" key="7">
    <source>
        <dbReference type="EMBL" id="CAB4794256.1"/>
    </source>
</evidence>
<dbReference type="EMBL" id="CAEZUM010000022">
    <property type="protein sequence ID" value="CAB4597948.1"/>
    <property type="molecule type" value="Genomic_DNA"/>
</dbReference>
<dbReference type="EMBL" id="CAFBPO010000015">
    <property type="protein sequence ID" value="CAB5026311.1"/>
    <property type="molecule type" value="Genomic_DNA"/>
</dbReference>
<feature type="domain" description="D-apionate lactonase TIM barrel" evidence="2">
    <location>
        <begin position="351"/>
        <end position="500"/>
    </location>
</feature>
<evidence type="ECO:0000313" key="10">
    <source>
        <dbReference type="EMBL" id="CAB4975367.1"/>
    </source>
</evidence>
<evidence type="ECO:0000313" key="3">
    <source>
        <dbReference type="EMBL" id="CAB4597948.1"/>
    </source>
</evidence>
<protein>
    <submittedName>
        <fullName evidence="4">Unannotated protein</fullName>
    </submittedName>
</protein>
<dbReference type="InterPro" id="IPR058787">
    <property type="entry name" value="ApnL_M"/>
</dbReference>
<dbReference type="EMBL" id="CAFBNM010000013">
    <property type="protein sequence ID" value="CAB4960384.1"/>
    <property type="molecule type" value="Genomic_DNA"/>
</dbReference>
<dbReference type="EMBL" id="CAFBQY010000010">
    <property type="protein sequence ID" value="CAB5074453.1"/>
    <property type="molecule type" value="Genomic_DNA"/>
</dbReference>
<dbReference type="EMBL" id="CAFBOO010000001">
    <property type="protein sequence ID" value="CAB4975367.1"/>
    <property type="molecule type" value="Genomic_DNA"/>
</dbReference>
<organism evidence="4">
    <name type="scientific">freshwater metagenome</name>
    <dbReference type="NCBI Taxonomy" id="449393"/>
    <lineage>
        <taxon>unclassified sequences</taxon>
        <taxon>metagenomes</taxon>
        <taxon>ecological metagenomes</taxon>
    </lineage>
</organism>
<dbReference type="EMBL" id="CAEZXC010000005">
    <property type="protein sequence ID" value="CAB4666368.1"/>
    <property type="molecule type" value="Genomic_DNA"/>
</dbReference>